<protein>
    <submittedName>
        <fullName evidence="2">Uncharacterized protein</fullName>
    </submittedName>
</protein>
<evidence type="ECO:0000313" key="2">
    <source>
        <dbReference type="EMBL" id="KAF8439122.1"/>
    </source>
</evidence>
<evidence type="ECO:0000313" key="3">
    <source>
        <dbReference type="Proteomes" id="UP001194468"/>
    </source>
</evidence>
<feature type="compositionally biased region" description="Basic and acidic residues" evidence="1">
    <location>
        <begin position="108"/>
        <end position="123"/>
    </location>
</feature>
<gene>
    <name evidence="2" type="ORF">L210DRAFT_2246452</name>
</gene>
<reference evidence="2" key="1">
    <citation type="submission" date="2019-10" db="EMBL/GenBank/DDBJ databases">
        <authorList>
            <consortium name="DOE Joint Genome Institute"/>
            <person name="Kuo A."/>
            <person name="Miyauchi S."/>
            <person name="Kiss E."/>
            <person name="Drula E."/>
            <person name="Kohler A."/>
            <person name="Sanchez-Garcia M."/>
            <person name="Andreopoulos B."/>
            <person name="Barry K.W."/>
            <person name="Bonito G."/>
            <person name="Buee M."/>
            <person name="Carver A."/>
            <person name="Chen C."/>
            <person name="Cichocki N."/>
            <person name="Clum A."/>
            <person name="Culley D."/>
            <person name="Crous P.W."/>
            <person name="Fauchery L."/>
            <person name="Girlanda M."/>
            <person name="Hayes R."/>
            <person name="Keri Z."/>
            <person name="LaButti K."/>
            <person name="Lipzen A."/>
            <person name="Lombard V."/>
            <person name="Magnuson J."/>
            <person name="Maillard F."/>
            <person name="Morin E."/>
            <person name="Murat C."/>
            <person name="Nolan M."/>
            <person name="Ohm R."/>
            <person name="Pangilinan J."/>
            <person name="Pereira M."/>
            <person name="Perotto S."/>
            <person name="Peter M."/>
            <person name="Riley R."/>
            <person name="Sitrit Y."/>
            <person name="Stielow B."/>
            <person name="Szollosi G."/>
            <person name="Zifcakova L."/>
            <person name="Stursova M."/>
            <person name="Spatafora J.W."/>
            <person name="Tedersoo L."/>
            <person name="Vaario L.-M."/>
            <person name="Yamada A."/>
            <person name="Yan M."/>
            <person name="Wang P."/>
            <person name="Xu J."/>
            <person name="Bruns T."/>
            <person name="Baldrian P."/>
            <person name="Vilgalys R."/>
            <person name="Henrissat B."/>
            <person name="Grigoriev I.V."/>
            <person name="Hibbett D."/>
            <person name="Nagy L.G."/>
            <person name="Martin F.M."/>
        </authorList>
    </citation>
    <scope>NUCLEOTIDE SEQUENCE</scope>
    <source>
        <strain evidence="2">BED1</strain>
    </source>
</reference>
<proteinExistence type="predicted"/>
<organism evidence="2 3">
    <name type="scientific">Boletus edulis BED1</name>
    <dbReference type="NCBI Taxonomy" id="1328754"/>
    <lineage>
        <taxon>Eukaryota</taxon>
        <taxon>Fungi</taxon>
        <taxon>Dikarya</taxon>
        <taxon>Basidiomycota</taxon>
        <taxon>Agaricomycotina</taxon>
        <taxon>Agaricomycetes</taxon>
        <taxon>Agaricomycetidae</taxon>
        <taxon>Boletales</taxon>
        <taxon>Boletineae</taxon>
        <taxon>Boletaceae</taxon>
        <taxon>Boletoideae</taxon>
        <taxon>Boletus</taxon>
    </lineage>
</organism>
<dbReference type="Proteomes" id="UP001194468">
    <property type="component" value="Unassembled WGS sequence"/>
</dbReference>
<dbReference type="EMBL" id="WHUW01000015">
    <property type="protein sequence ID" value="KAF8439122.1"/>
    <property type="molecule type" value="Genomic_DNA"/>
</dbReference>
<name>A0AAD4GF21_BOLED</name>
<accession>A0AAD4GF21</accession>
<dbReference type="AlphaFoldDB" id="A0AAD4GF21"/>
<keyword evidence="3" id="KW-1185">Reference proteome</keyword>
<feature type="region of interest" description="Disordered" evidence="1">
    <location>
        <begin position="108"/>
        <end position="127"/>
    </location>
</feature>
<evidence type="ECO:0000256" key="1">
    <source>
        <dbReference type="SAM" id="MobiDB-lite"/>
    </source>
</evidence>
<comment type="caution">
    <text evidence="2">The sequence shown here is derived from an EMBL/GenBank/DDBJ whole genome shotgun (WGS) entry which is preliminary data.</text>
</comment>
<feature type="compositionally biased region" description="Polar residues" evidence="1">
    <location>
        <begin position="314"/>
        <end position="334"/>
    </location>
</feature>
<feature type="region of interest" description="Disordered" evidence="1">
    <location>
        <begin position="306"/>
        <end position="339"/>
    </location>
</feature>
<reference evidence="2" key="2">
    <citation type="journal article" date="2020" name="Nat. Commun.">
        <title>Large-scale genome sequencing of mycorrhizal fungi provides insights into the early evolution of symbiotic traits.</title>
        <authorList>
            <person name="Miyauchi S."/>
            <person name="Kiss E."/>
            <person name="Kuo A."/>
            <person name="Drula E."/>
            <person name="Kohler A."/>
            <person name="Sanchez-Garcia M."/>
            <person name="Morin E."/>
            <person name="Andreopoulos B."/>
            <person name="Barry K.W."/>
            <person name="Bonito G."/>
            <person name="Buee M."/>
            <person name="Carver A."/>
            <person name="Chen C."/>
            <person name="Cichocki N."/>
            <person name="Clum A."/>
            <person name="Culley D."/>
            <person name="Crous P.W."/>
            <person name="Fauchery L."/>
            <person name="Girlanda M."/>
            <person name="Hayes R.D."/>
            <person name="Keri Z."/>
            <person name="LaButti K."/>
            <person name="Lipzen A."/>
            <person name="Lombard V."/>
            <person name="Magnuson J."/>
            <person name="Maillard F."/>
            <person name="Murat C."/>
            <person name="Nolan M."/>
            <person name="Ohm R.A."/>
            <person name="Pangilinan J."/>
            <person name="Pereira M.F."/>
            <person name="Perotto S."/>
            <person name="Peter M."/>
            <person name="Pfister S."/>
            <person name="Riley R."/>
            <person name="Sitrit Y."/>
            <person name="Stielow J.B."/>
            <person name="Szollosi G."/>
            <person name="Zifcakova L."/>
            <person name="Stursova M."/>
            <person name="Spatafora J.W."/>
            <person name="Tedersoo L."/>
            <person name="Vaario L.M."/>
            <person name="Yamada A."/>
            <person name="Yan M."/>
            <person name="Wang P."/>
            <person name="Xu J."/>
            <person name="Bruns T."/>
            <person name="Baldrian P."/>
            <person name="Vilgalys R."/>
            <person name="Dunand C."/>
            <person name="Henrissat B."/>
            <person name="Grigoriev I.V."/>
            <person name="Hibbett D."/>
            <person name="Nagy L.G."/>
            <person name="Martin F.M."/>
        </authorList>
    </citation>
    <scope>NUCLEOTIDE SEQUENCE</scope>
    <source>
        <strain evidence="2">BED1</strain>
    </source>
</reference>
<sequence>MAYSPQDVYARHLVSQRGYPLWTPEPNMNLPDTYIREGLKIGDVGVVVPEDGSFDVFFNICLPPTHSLHRETGVPNNFTPILLSGRDIAKFPEAMSAGRIISTASMARVKDTDAPGEDPERRAQPGPLNYEFTLSSREGGVLILPEGAERYYLRNERLFLDEAIQHAVDWYTFAEQRLGRIISHDSLYLITGFYKARSWSLAAYQQGAGAGETSAQFKAVQVGRGNIAASYTWETTNAMDWRVGPSDRYYNGIANQTMFIQGFKIAVRESILGRQRVNVKADFPSVRTYRVRFSRGSRFFNLMDRGSRSSSSSTVDAQASRGTGTNLNMYTTESDPPVDGSEDITIQRFPQVENPFHPSDIINQHLLRVAPSATVAVTHDSQWITLLEKLLF</sequence>